<dbReference type="EMBL" id="MGFQ01000010">
    <property type="protein sequence ID" value="OGM10454.1"/>
    <property type="molecule type" value="Genomic_DNA"/>
</dbReference>
<organism evidence="1 2">
    <name type="scientific">Candidatus Woesebacteria bacterium RBG_13_36_22</name>
    <dbReference type="NCBI Taxonomy" id="1802478"/>
    <lineage>
        <taxon>Bacteria</taxon>
        <taxon>Candidatus Woeseibacteriota</taxon>
    </lineage>
</organism>
<comment type="caution">
    <text evidence="1">The sequence shown here is derived from an EMBL/GenBank/DDBJ whole genome shotgun (WGS) entry which is preliminary data.</text>
</comment>
<proteinExistence type="predicted"/>
<sequence length="83" mass="9657">MKEIDRQMNEQELEVVALREVIKATQLVLADPEKGIIEVIDWIKNWAAILPASWKPVFERCENLIGIVEKEKERLAIKKENES</sequence>
<gene>
    <name evidence="1" type="ORF">A2Z67_04050</name>
</gene>
<dbReference type="AlphaFoldDB" id="A0A1F7X5T4"/>
<reference evidence="1 2" key="1">
    <citation type="journal article" date="2016" name="Nat. Commun.">
        <title>Thousands of microbial genomes shed light on interconnected biogeochemical processes in an aquifer system.</title>
        <authorList>
            <person name="Anantharaman K."/>
            <person name="Brown C.T."/>
            <person name="Hug L.A."/>
            <person name="Sharon I."/>
            <person name="Castelle C.J."/>
            <person name="Probst A.J."/>
            <person name="Thomas B.C."/>
            <person name="Singh A."/>
            <person name="Wilkins M.J."/>
            <person name="Karaoz U."/>
            <person name="Brodie E.L."/>
            <person name="Williams K.H."/>
            <person name="Hubbard S.S."/>
            <person name="Banfield J.F."/>
        </authorList>
    </citation>
    <scope>NUCLEOTIDE SEQUENCE [LARGE SCALE GENOMIC DNA]</scope>
</reference>
<accession>A0A1F7X5T4</accession>
<name>A0A1F7X5T4_9BACT</name>
<protein>
    <submittedName>
        <fullName evidence="1">Uncharacterized protein</fullName>
    </submittedName>
</protein>
<evidence type="ECO:0000313" key="1">
    <source>
        <dbReference type="EMBL" id="OGM10454.1"/>
    </source>
</evidence>
<evidence type="ECO:0000313" key="2">
    <source>
        <dbReference type="Proteomes" id="UP000176939"/>
    </source>
</evidence>
<dbReference type="Proteomes" id="UP000176939">
    <property type="component" value="Unassembled WGS sequence"/>
</dbReference>